<dbReference type="Gene3D" id="1.20.120.1760">
    <property type="match status" value="1"/>
</dbReference>
<reference evidence="2" key="1">
    <citation type="submission" date="2020-05" db="EMBL/GenBank/DDBJ databases">
        <authorList>
            <person name="Chiriac C."/>
            <person name="Salcher M."/>
            <person name="Ghai R."/>
            <person name="Kavagutti S V."/>
        </authorList>
    </citation>
    <scope>NUCLEOTIDE SEQUENCE</scope>
</reference>
<keyword evidence="1" id="KW-0812">Transmembrane</keyword>
<dbReference type="GO" id="GO:0016020">
    <property type="term" value="C:membrane"/>
    <property type="evidence" value="ECO:0007669"/>
    <property type="project" value="InterPro"/>
</dbReference>
<feature type="transmembrane region" description="Helical" evidence="1">
    <location>
        <begin position="119"/>
        <end position="143"/>
    </location>
</feature>
<feature type="transmembrane region" description="Helical" evidence="1">
    <location>
        <begin position="171"/>
        <end position="191"/>
    </location>
</feature>
<gene>
    <name evidence="2" type="ORF">UFOPK3401_00815</name>
</gene>
<evidence type="ECO:0000313" key="2">
    <source>
        <dbReference type="EMBL" id="CAB4871159.1"/>
    </source>
</evidence>
<organism evidence="2">
    <name type="scientific">freshwater metagenome</name>
    <dbReference type="NCBI Taxonomy" id="449393"/>
    <lineage>
        <taxon>unclassified sequences</taxon>
        <taxon>metagenomes</taxon>
        <taxon>ecological metagenomes</taxon>
    </lineage>
</organism>
<dbReference type="InterPro" id="IPR000462">
    <property type="entry name" value="CDP-OH_P_trans"/>
</dbReference>
<keyword evidence="1" id="KW-0472">Membrane</keyword>
<dbReference type="AlphaFoldDB" id="A0A6J7DS69"/>
<feature type="transmembrane region" description="Helical" evidence="1">
    <location>
        <begin position="197"/>
        <end position="214"/>
    </location>
</feature>
<protein>
    <submittedName>
        <fullName evidence="2">Unannotated protein</fullName>
    </submittedName>
</protein>
<dbReference type="GO" id="GO:0008654">
    <property type="term" value="P:phospholipid biosynthetic process"/>
    <property type="evidence" value="ECO:0007669"/>
    <property type="project" value="InterPro"/>
</dbReference>
<dbReference type="InterPro" id="IPR043130">
    <property type="entry name" value="CDP-OH_PTrfase_TM_dom"/>
</dbReference>
<dbReference type="GO" id="GO:0016780">
    <property type="term" value="F:phosphotransferase activity, for other substituted phosphate groups"/>
    <property type="evidence" value="ECO:0007669"/>
    <property type="project" value="InterPro"/>
</dbReference>
<proteinExistence type="predicted"/>
<evidence type="ECO:0000256" key="1">
    <source>
        <dbReference type="SAM" id="Phobius"/>
    </source>
</evidence>
<accession>A0A6J7DS69</accession>
<dbReference type="EMBL" id="CAFBLM010000032">
    <property type="protein sequence ID" value="CAB4871159.1"/>
    <property type="molecule type" value="Genomic_DNA"/>
</dbReference>
<keyword evidence="1" id="KW-1133">Transmembrane helix</keyword>
<feature type="transmembrane region" description="Helical" evidence="1">
    <location>
        <begin position="51"/>
        <end position="75"/>
    </location>
</feature>
<name>A0A6J7DS69_9ZZZZ</name>
<dbReference type="Pfam" id="PF01066">
    <property type="entry name" value="CDP-OH_P_transf"/>
    <property type="match status" value="1"/>
</dbReference>
<sequence>MSSMSRSEYIAKWGQTHGGYDANASLLARTWLGFAYTFTRPLIAMRLTPNAITFLGLVISVVALWPAAVGGRWAILTALLFLKSGLFDQLDGAVALMTDSSTKWGAVFDAVCDRISDGIFLVAFWLLGAPVWSCVLAGALMMLHEYLRARAAAAGMNDIGVVTVWERPTRVIIAVMFSLAAGIFVGSADIWAREASFAWITLGVIGLFQLTRVVRKQLS</sequence>